<dbReference type="SUPFAM" id="SSF54171">
    <property type="entry name" value="DNA-binding domain"/>
    <property type="match status" value="1"/>
</dbReference>
<accession>A0AAW9U2S0</accession>
<dbReference type="SUPFAM" id="SSF54060">
    <property type="entry name" value="His-Me finger endonucleases"/>
    <property type="match status" value="1"/>
</dbReference>
<dbReference type="AlphaFoldDB" id="A0AAW9U2S0"/>
<dbReference type="Gene3D" id="1.20.5.2050">
    <property type="match status" value="1"/>
</dbReference>
<comment type="caution">
    <text evidence="2">The sequence shown here is derived from an EMBL/GenBank/DDBJ whole genome shotgun (WGS) entry which is preliminary data.</text>
</comment>
<dbReference type="Proteomes" id="UP000429484">
    <property type="component" value="Unassembled WGS sequence"/>
</dbReference>
<reference evidence="2 3" key="1">
    <citation type="journal article" date="2013" name="Genome Biol.">
        <title>Comparative genomics of the core and accessory genomes of 48 Sinorhizobium strains comprising five genospecies.</title>
        <authorList>
            <person name="Sugawara M."/>
            <person name="Epstein B."/>
            <person name="Badgley B.D."/>
            <person name="Unno T."/>
            <person name="Xu L."/>
            <person name="Reese J."/>
            <person name="Gyaneshwar P."/>
            <person name="Denny R."/>
            <person name="Mudge J."/>
            <person name="Bharti A.K."/>
            <person name="Farmer A.D."/>
            <person name="May G.D."/>
            <person name="Woodward J.E."/>
            <person name="Medigue C."/>
            <person name="Vallenet D."/>
            <person name="Lajus A."/>
            <person name="Rouy Z."/>
            <person name="Martinez-Vaz B."/>
            <person name="Tiffin P."/>
            <person name="Young N.D."/>
            <person name="Sadowsky M.J."/>
        </authorList>
    </citation>
    <scope>NUCLEOTIDE SEQUENCE [LARGE SCALE GENOMIC DNA]</scope>
    <source>
        <strain evidence="2 3">N6B1</strain>
    </source>
</reference>
<dbReference type="Gene3D" id="3.90.75.20">
    <property type="match status" value="1"/>
</dbReference>
<organism evidence="2 3">
    <name type="scientific">Rhizobium meliloti</name>
    <name type="common">Ensifer meliloti</name>
    <name type="synonym">Sinorhizobium meliloti</name>
    <dbReference type="NCBI Taxonomy" id="382"/>
    <lineage>
        <taxon>Bacteria</taxon>
        <taxon>Pseudomonadati</taxon>
        <taxon>Pseudomonadota</taxon>
        <taxon>Alphaproteobacteria</taxon>
        <taxon>Hyphomicrobiales</taxon>
        <taxon>Rhizobiaceae</taxon>
        <taxon>Sinorhizobium/Ensifer group</taxon>
        <taxon>Sinorhizobium</taxon>
    </lineage>
</organism>
<dbReference type="GO" id="GO:0003677">
    <property type="term" value="F:DNA binding"/>
    <property type="evidence" value="ECO:0007669"/>
    <property type="project" value="InterPro"/>
</dbReference>
<dbReference type="InterPro" id="IPR044925">
    <property type="entry name" value="His-Me_finger_sf"/>
</dbReference>
<proteinExistence type="predicted"/>
<sequence length="183" mass="20627">MTAVPLPDRALLLALLTYDGKTGRLFWNERPSDMFSTPDAALAWNRKHAGKEAFLSIEPAGYRSGRINGKRYRAHRVIWKMLTGEEPEQIDHISGARDDNREDNLRAVTVSMNMRNAKKPVTNTSGVPGVNWDKGRGKWLVRIGVGERKTRNLGRFDSFDAAIAARKSAERHYGYHENHGRAA</sequence>
<gene>
    <name evidence="2" type="ORF">GHK53_36915</name>
</gene>
<dbReference type="Pfam" id="PF13392">
    <property type="entry name" value="HNH_3"/>
    <property type="match status" value="1"/>
</dbReference>
<protein>
    <recommendedName>
        <fullName evidence="1">HNH nuclease domain-containing protein</fullName>
    </recommendedName>
</protein>
<name>A0AAW9U2S0_RHIML</name>
<evidence type="ECO:0000259" key="1">
    <source>
        <dbReference type="Pfam" id="PF13392"/>
    </source>
</evidence>
<dbReference type="RefSeq" id="WP_153350268.1">
    <property type="nucleotide sequence ID" value="NZ_WISR01000294.1"/>
</dbReference>
<dbReference type="EMBL" id="WISR01000294">
    <property type="protein sequence ID" value="MQW38173.1"/>
    <property type="molecule type" value="Genomic_DNA"/>
</dbReference>
<feature type="domain" description="HNH nuclease" evidence="1">
    <location>
        <begin position="72"/>
        <end position="115"/>
    </location>
</feature>
<dbReference type="InterPro" id="IPR003615">
    <property type="entry name" value="HNH_nuc"/>
</dbReference>
<evidence type="ECO:0000313" key="2">
    <source>
        <dbReference type="EMBL" id="MQW38173.1"/>
    </source>
</evidence>
<evidence type="ECO:0000313" key="3">
    <source>
        <dbReference type="Proteomes" id="UP000429484"/>
    </source>
</evidence>
<dbReference type="InterPro" id="IPR016177">
    <property type="entry name" value="DNA-bd_dom_sf"/>
</dbReference>